<dbReference type="EC" id="3.1.3.2" evidence="3"/>
<dbReference type="CDD" id="cd07061">
    <property type="entry name" value="HP_HAP_like"/>
    <property type="match status" value="1"/>
</dbReference>
<feature type="signal peptide" evidence="8">
    <location>
        <begin position="1"/>
        <end position="22"/>
    </location>
</feature>
<dbReference type="Gene3D" id="3.40.50.1240">
    <property type="entry name" value="Phosphoglycerate mutase-like"/>
    <property type="match status" value="1"/>
</dbReference>
<evidence type="ECO:0000313" key="10">
    <source>
        <dbReference type="Proteomes" id="UP001458880"/>
    </source>
</evidence>
<dbReference type="AlphaFoldDB" id="A0AAW1HV21"/>
<evidence type="ECO:0000256" key="5">
    <source>
        <dbReference type="ARBA" id="ARBA00022801"/>
    </source>
</evidence>
<dbReference type="InterPro" id="IPR000560">
    <property type="entry name" value="His_Pase_clade-2"/>
</dbReference>
<dbReference type="PANTHER" id="PTHR11567">
    <property type="entry name" value="ACID PHOSPHATASE-RELATED"/>
    <property type="match status" value="1"/>
</dbReference>
<dbReference type="PANTHER" id="PTHR11567:SF211">
    <property type="entry name" value="PROSTATIC ACID PHOSPHATASE"/>
    <property type="match status" value="1"/>
</dbReference>
<keyword evidence="6" id="KW-1015">Disulfide bond</keyword>
<dbReference type="GO" id="GO:0003993">
    <property type="term" value="F:acid phosphatase activity"/>
    <property type="evidence" value="ECO:0007669"/>
    <property type="project" value="UniProtKB-EC"/>
</dbReference>
<evidence type="ECO:0000256" key="4">
    <source>
        <dbReference type="ARBA" id="ARBA00022729"/>
    </source>
</evidence>
<dbReference type="Pfam" id="PF00328">
    <property type="entry name" value="His_Phos_2"/>
    <property type="match status" value="1"/>
</dbReference>
<keyword evidence="10" id="KW-1185">Reference proteome</keyword>
<evidence type="ECO:0000256" key="3">
    <source>
        <dbReference type="ARBA" id="ARBA00012646"/>
    </source>
</evidence>
<dbReference type="SUPFAM" id="SSF53254">
    <property type="entry name" value="Phosphoglycerate mutase-like"/>
    <property type="match status" value="1"/>
</dbReference>
<evidence type="ECO:0000256" key="2">
    <source>
        <dbReference type="ARBA" id="ARBA00005375"/>
    </source>
</evidence>
<dbReference type="EMBL" id="JASPKY010000922">
    <property type="protein sequence ID" value="KAK9680205.1"/>
    <property type="molecule type" value="Genomic_DNA"/>
</dbReference>
<dbReference type="Proteomes" id="UP001458880">
    <property type="component" value="Unassembled WGS sequence"/>
</dbReference>
<evidence type="ECO:0000313" key="9">
    <source>
        <dbReference type="EMBL" id="KAK9680205.1"/>
    </source>
</evidence>
<dbReference type="InterPro" id="IPR029033">
    <property type="entry name" value="His_PPase_superfam"/>
</dbReference>
<comment type="similarity">
    <text evidence="2">Belongs to the histidine acid phosphatase family.</text>
</comment>
<feature type="chain" id="PRO_5043373861" description="acid phosphatase" evidence="8">
    <location>
        <begin position="23"/>
        <end position="401"/>
    </location>
</feature>
<organism evidence="9 10">
    <name type="scientific">Popillia japonica</name>
    <name type="common">Japanese beetle</name>
    <dbReference type="NCBI Taxonomy" id="7064"/>
    <lineage>
        <taxon>Eukaryota</taxon>
        <taxon>Metazoa</taxon>
        <taxon>Ecdysozoa</taxon>
        <taxon>Arthropoda</taxon>
        <taxon>Hexapoda</taxon>
        <taxon>Insecta</taxon>
        <taxon>Pterygota</taxon>
        <taxon>Neoptera</taxon>
        <taxon>Endopterygota</taxon>
        <taxon>Coleoptera</taxon>
        <taxon>Polyphaga</taxon>
        <taxon>Scarabaeiformia</taxon>
        <taxon>Scarabaeidae</taxon>
        <taxon>Rutelinae</taxon>
        <taxon>Popillia</taxon>
    </lineage>
</organism>
<gene>
    <name evidence="9" type="ORF">QE152_g39286</name>
</gene>
<comment type="catalytic activity">
    <reaction evidence="1">
        <text>a phosphate monoester + H2O = an alcohol + phosphate</text>
        <dbReference type="Rhea" id="RHEA:15017"/>
        <dbReference type="ChEBI" id="CHEBI:15377"/>
        <dbReference type="ChEBI" id="CHEBI:30879"/>
        <dbReference type="ChEBI" id="CHEBI:43474"/>
        <dbReference type="ChEBI" id="CHEBI:67140"/>
        <dbReference type="EC" id="3.1.3.2"/>
    </reaction>
</comment>
<dbReference type="InterPro" id="IPR050645">
    <property type="entry name" value="Histidine_acid_phosphatase"/>
</dbReference>
<reference evidence="9 10" key="1">
    <citation type="journal article" date="2024" name="BMC Genomics">
        <title>De novo assembly and annotation of Popillia japonica's genome with initial clues to its potential as an invasive pest.</title>
        <authorList>
            <person name="Cucini C."/>
            <person name="Boschi S."/>
            <person name="Funari R."/>
            <person name="Cardaioli E."/>
            <person name="Iannotti N."/>
            <person name="Marturano G."/>
            <person name="Paoli F."/>
            <person name="Bruttini M."/>
            <person name="Carapelli A."/>
            <person name="Frati F."/>
            <person name="Nardi F."/>
        </authorList>
    </citation>
    <scope>NUCLEOTIDE SEQUENCE [LARGE SCALE GENOMIC DNA]</scope>
    <source>
        <strain evidence="9">DMR45628</strain>
    </source>
</reference>
<keyword evidence="7" id="KW-0325">Glycoprotein</keyword>
<evidence type="ECO:0000256" key="8">
    <source>
        <dbReference type="SAM" id="SignalP"/>
    </source>
</evidence>
<proteinExistence type="inferred from homology"/>
<evidence type="ECO:0000256" key="6">
    <source>
        <dbReference type="ARBA" id="ARBA00023157"/>
    </source>
</evidence>
<sequence length="401" mass="46645">MLRTFLVKGFLLIFFVIQLSEPKVILVHSIFRHGERTTDTRFMYPNDPYRNKTFYPYGNGQLTNEGKITMFTLGKDIRNRYSELLGDTYLPNRYSELLGDTYLPEIVDAWASSLSRTQAALQLVLTAMFPPSGLLLWNEDLKWQPIAYNCLPKEYDTLLLGLLLDNFIQSYNSYCKSNEAKNLMERAQPVLAYIRKHSGLQAYTPREFFFLYITLITEEHSGLKLPVWTKEVYPQPLADLIHLNFQLEMGTKELRRFLVGDMFKKILTDTENAISGKSATKIHLYSAHDVNVVYVLMFFDLMYKHAPGYGSTVVIEVHEEAGDHFIQVHYKESKHTGFKILPFPNEATQLHLTNFRNMVNDLFEKDVDMKLEENVMLSDASSNFTVYMTYYQIILILFFLL</sequence>
<protein>
    <recommendedName>
        <fullName evidence="3">acid phosphatase</fullName>
        <ecNumber evidence="3">3.1.3.2</ecNumber>
    </recommendedName>
</protein>
<name>A0AAW1HV21_POPJA</name>
<evidence type="ECO:0000256" key="7">
    <source>
        <dbReference type="ARBA" id="ARBA00023180"/>
    </source>
</evidence>
<accession>A0AAW1HV21</accession>
<keyword evidence="5" id="KW-0378">Hydrolase</keyword>
<comment type="caution">
    <text evidence="9">The sequence shown here is derived from an EMBL/GenBank/DDBJ whole genome shotgun (WGS) entry which is preliminary data.</text>
</comment>
<evidence type="ECO:0000256" key="1">
    <source>
        <dbReference type="ARBA" id="ARBA00000032"/>
    </source>
</evidence>
<keyword evidence="4 8" id="KW-0732">Signal</keyword>